<sequence>MKFRRQHPIGPYFADFACEEAKLIIELDGDTHGNPDQQAHDARRTAFLESQDWQVVRIWNSDLLENIDGVLDTIQLTLIHISRTRDGST</sequence>
<evidence type="ECO:0000313" key="2">
    <source>
        <dbReference type="EMBL" id="KDA03678.1"/>
    </source>
</evidence>
<dbReference type="PANTHER" id="PTHR38590:SF1">
    <property type="entry name" value="BLL0828 PROTEIN"/>
    <property type="match status" value="1"/>
</dbReference>
<dbReference type="InterPro" id="IPR011335">
    <property type="entry name" value="Restrct_endonuc-II-like"/>
</dbReference>
<dbReference type="Pfam" id="PF04480">
    <property type="entry name" value="DUF559"/>
    <property type="match status" value="1"/>
</dbReference>
<proteinExistence type="predicted"/>
<dbReference type="Gene3D" id="3.40.960.10">
    <property type="entry name" value="VSR Endonuclease"/>
    <property type="match status" value="1"/>
</dbReference>
<dbReference type="STRING" id="1280953.HOC_04337"/>
<dbReference type="AlphaFoldDB" id="A0A059GB11"/>
<evidence type="ECO:0000259" key="1">
    <source>
        <dbReference type="Pfam" id="PF04480"/>
    </source>
</evidence>
<name>A0A059GB11_9PROT</name>
<dbReference type="SUPFAM" id="SSF52980">
    <property type="entry name" value="Restriction endonuclease-like"/>
    <property type="match status" value="1"/>
</dbReference>
<organism evidence="2 3">
    <name type="scientific">Hyphomonas oceanitis SCH89</name>
    <dbReference type="NCBI Taxonomy" id="1280953"/>
    <lineage>
        <taxon>Bacteria</taxon>
        <taxon>Pseudomonadati</taxon>
        <taxon>Pseudomonadota</taxon>
        <taxon>Alphaproteobacteria</taxon>
        <taxon>Hyphomonadales</taxon>
        <taxon>Hyphomonadaceae</taxon>
        <taxon>Hyphomonas</taxon>
    </lineage>
</organism>
<dbReference type="PANTHER" id="PTHR38590">
    <property type="entry name" value="BLL0828 PROTEIN"/>
    <property type="match status" value="1"/>
</dbReference>
<dbReference type="InterPro" id="IPR007569">
    <property type="entry name" value="DUF559"/>
</dbReference>
<gene>
    <name evidence="2" type="ORF">HOC_04337</name>
</gene>
<dbReference type="InterPro" id="IPR047216">
    <property type="entry name" value="Endonuclease_DUF559_bact"/>
</dbReference>
<accession>A0A059GB11</accession>
<reference evidence="2 3" key="1">
    <citation type="journal article" date="2014" name="Antonie Van Leeuwenhoek">
        <title>Hyphomonas beringensis sp. nov. and Hyphomonas chukchiensis sp. nov., isolated from surface seawater of the Bering Sea and Chukchi Sea.</title>
        <authorList>
            <person name="Li C."/>
            <person name="Lai Q."/>
            <person name="Li G."/>
            <person name="Dong C."/>
            <person name="Wang J."/>
            <person name="Liao Y."/>
            <person name="Shao Z."/>
        </authorList>
    </citation>
    <scope>NUCLEOTIDE SEQUENCE [LARGE SCALE GENOMIC DNA]</scope>
    <source>
        <strain evidence="2 3">SCH89</strain>
    </source>
</reference>
<protein>
    <recommendedName>
        <fullName evidence="1">DUF559 domain-containing protein</fullName>
    </recommendedName>
</protein>
<keyword evidence="3" id="KW-1185">Reference proteome</keyword>
<dbReference type="EMBL" id="ARYL01000004">
    <property type="protein sequence ID" value="KDA03678.1"/>
    <property type="molecule type" value="Genomic_DNA"/>
</dbReference>
<comment type="caution">
    <text evidence="2">The sequence shown here is derived from an EMBL/GenBank/DDBJ whole genome shotgun (WGS) entry which is preliminary data.</text>
</comment>
<dbReference type="eggNOG" id="COG2852">
    <property type="taxonomic scope" value="Bacteria"/>
</dbReference>
<evidence type="ECO:0000313" key="3">
    <source>
        <dbReference type="Proteomes" id="UP000024942"/>
    </source>
</evidence>
<feature type="domain" description="DUF559" evidence="1">
    <location>
        <begin position="1"/>
        <end position="77"/>
    </location>
</feature>
<dbReference type="Proteomes" id="UP000024942">
    <property type="component" value="Unassembled WGS sequence"/>
</dbReference>
<dbReference type="CDD" id="cd01038">
    <property type="entry name" value="Endonuclease_DUF559"/>
    <property type="match status" value="1"/>
</dbReference>